<feature type="signal peptide" evidence="1">
    <location>
        <begin position="1"/>
        <end position="20"/>
    </location>
</feature>
<reference evidence="3" key="1">
    <citation type="submission" date="2015-01" db="EMBL/GenBank/DDBJ databases">
        <authorList>
            <person name="MANFREDI Pablo"/>
        </authorList>
    </citation>
    <scope>NUCLEOTIDE SEQUENCE [LARGE SCALE GENOMIC DNA]</scope>
    <source>
        <strain evidence="3">Ccyn2B</strain>
    </source>
</reference>
<protein>
    <recommendedName>
        <fullName evidence="4">Conjugative transposon protein TraO</fullName>
    </recommendedName>
</protein>
<dbReference type="InterPro" id="IPR018899">
    <property type="entry name" value="Conjug_transposon_Tra0"/>
</dbReference>
<dbReference type="EMBL" id="CDOD01000007">
    <property type="protein sequence ID" value="CEN33258.1"/>
    <property type="molecule type" value="Genomic_DNA"/>
</dbReference>
<keyword evidence="1" id="KW-0732">Signal</keyword>
<feature type="chain" id="PRO_5002115827" description="Conjugative transposon protein TraO" evidence="1">
    <location>
        <begin position="21"/>
        <end position="190"/>
    </location>
</feature>
<gene>
    <name evidence="2" type="ORF">CCYN2B_150018</name>
</gene>
<dbReference type="AlphaFoldDB" id="A0A0B7H6L8"/>
<evidence type="ECO:0008006" key="4">
    <source>
        <dbReference type="Google" id="ProtNLM"/>
    </source>
</evidence>
<keyword evidence="3" id="KW-1185">Reference proteome</keyword>
<name>A0A0B7H6L8_9FLAO</name>
<dbReference type="Proteomes" id="UP000038055">
    <property type="component" value="Unassembled WGS sequence"/>
</dbReference>
<dbReference type="RefSeq" id="WP_041990736.1">
    <property type="nucleotide sequence ID" value="NZ_CDOD01000007.1"/>
</dbReference>
<evidence type="ECO:0000256" key="1">
    <source>
        <dbReference type="SAM" id="SignalP"/>
    </source>
</evidence>
<sequence>MIRYFLCIVLAMSGYNTLFAQRLFPGQKGLEIAVTFPVSVFGNNFSMSDFSAGLGLTINAKNGNYKRVALEYSTRYYTYKEVKIPTETYLFEGGYSFFLLGESTRTLAVNGGMYGLLGYEMVNGDKRRLYDGAILQNQSQWVYGVAGVISVETYLTNHWVLLMQGKLQTLWGTSLERLRPSVGLGVRYMF</sequence>
<proteinExistence type="predicted"/>
<dbReference type="Pfam" id="PF10626">
    <property type="entry name" value="TraO"/>
    <property type="match status" value="1"/>
</dbReference>
<organism evidence="2 3">
    <name type="scientific">Capnocytophaga cynodegmi</name>
    <dbReference type="NCBI Taxonomy" id="28189"/>
    <lineage>
        <taxon>Bacteria</taxon>
        <taxon>Pseudomonadati</taxon>
        <taxon>Bacteroidota</taxon>
        <taxon>Flavobacteriia</taxon>
        <taxon>Flavobacteriales</taxon>
        <taxon>Flavobacteriaceae</taxon>
        <taxon>Capnocytophaga</taxon>
    </lineage>
</organism>
<evidence type="ECO:0000313" key="2">
    <source>
        <dbReference type="EMBL" id="CEN33258.1"/>
    </source>
</evidence>
<evidence type="ECO:0000313" key="3">
    <source>
        <dbReference type="Proteomes" id="UP000038055"/>
    </source>
</evidence>
<accession>A0A0B7H6L8</accession>